<dbReference type="EMBL" id="JAIWYP010000005">
    <property type="protein sequence ID" value="KAH3823786.1"/>
    <property type="molecule type" value="Genomic_DNA"/>
</dbReference>
<accession>A0A9D4GU98</accession>
<comment type="caution">
    <text evidence="2">The sequence shown here is derived from an EMBL/GenBank/DDBJ whole genome shotgun (WGS) entry which is preliminary data.</text>
</comment>
<proteinExistence type="predicted"/>
<evidence type="ECO:0000313" key="2">
    <source>
        <dbReference type="EMBL" id="KAH3823786.1"/>
    </source>
</evidence>
<organism evidence="2 3">
    <name type="scientific">Dreissena polymorpha</name>
    <name type="common">Zebra mussel</name>
    <name type="synonym">Mytilus polymorpha</name>
    <dbReference type="NCBI Taxonomy" id="45954"/>
    <lineage>
        <taxon>Eukaryota</taxon>
        <taxon>Metazoa</taxon>
        <taxon>Spiralia</taxon>
        <taxon>Lophotrochozoa</taxon>
        <taxon>Mollusca</taxon>
        <taxon>Bivalvia</taxon>
        <taxon>Autobranchia</taxon>
        <taxon>Heteroconchia</taxon>
        <taxon>Euheterodonta</taxon>
        <taxon>Imparidentia</taxon>
        <taxon>Neoheterodontei</taxon>
        <taxon>Myida</taxon>
        <taxon>Dreissenoidea</taxon>
        <taxon>Dreissenidae</taxon>
        <taxon>Dreissena</taxon>
    </lineage>
</organism>
<name>A0A9D4GU98_DREPO</name>
<gene>
    <name evidence="2" type="ORF">DPMN_125608</name>
</gene>
<evidence type="ECO:0000313" key="3">
    <source>
        <dbReference type="Proteomes" id="UP000828390"/>
    </source>
</evidence>
<reference evidence="2" key="2">
    <citation type="submission" date="2020-11" db="EMBL/GenBank/DDBJ databases">
        <authorList>
            <person name="McCartney M.A."/>
            <person name="Auch B."/>
            <person name="Kono T."/>
            <person name="Mallez S."/>
            <person name="Becker A."/>
            <person name="Gohl D.M."/>
            <person name="Silverstein K.A.T."/>
            <person name="Koren S."/>
            <person name="Bechman K.B."/>
            <person name="Herman A."/>
            <person name="Abrahante J.E."/>
            <person name="Garbe J."/>
        </authorList>
    </citation>
    <scope>NUCLEOTIDE SEQUENCE</scope>
    <source>
        <strain evidence="2">Duluth1</strain>
        <tissue evidence="2">Whole animal</tissue>
    </source>
</reference>
<dbReference type="AlphaFoldDB" id="A0A9D4GU98"/>
<keyword evidence="3" id="KW-1185">Reference proteome</keyword>
<feature type="region of interest" description="Disordered" evidence="1">
    <location>
        <begin position="1"/>
        <end position="34"/>
    </location>
</feature>
<dbReference type="Proteomes" id="UP000828390">
    <property type="component" value="Unassembled WGS sequence"/>
</dbReference>
<sequence>MGTCRRITDCARQSPRPPRHLQETHRQSATMPRPSLYLKETHIRCKTVTQTVGAPAGDSKTVCDVGQNVWAPAGDSHTVPDNIHDRLCTSRRIPDSL</sequence>
<evidence type="ECO:0000256" key="1">
    <source>
        <dbReference type="SAM" id="MobiDB-lite"/>
    </source>
</evidence>
<protein>
    <submittedName>
        <fullName evidence="2">Uncharacterized protein</fullName>
    </submittedName>
</protein>
<reference evidence="2" key="1">
    <citation type="journal article" date="2019" name="bioRxiv">
        <title>The Genome of the Zebra Mussel, Dreissena polymorpha: A Resource for Invasive Species Research.</title>
        <authorList>
            <person name="McCartney M.A."/>
            <person name="Auch B."/>
            <person name="Kono T."/>
            <person name="Mallez S."/>
            <person name="Zhang Y."/>
            <person name="Obille A."/>
            <person name="Becker A."/>
            <person name="Abrahante J.E."/>
            <person name="Garbe J."/>
            <person name="Badalamenti J.P."/>
            <person name="Herman A."/>
            <person name="Mangelson H."/>
            <person name="Liachko I."/>
            <person name="Sullivan S."/>
            <person name="Sone E.D."/>
            <person name="Koren S."/>
            <person name="Silverstein K.A.T."/>
            <person name="Beckman K.B."/>
            <person name="Gohl D.M."/>
        </authorList>
    </citation>
    <scope>NUCLEOTIDE SEQUENCE</scope>
    <source>
        <strain evidence="2">Duluth1</strain>
        <tissue evidence="2">Whole animal</tissue>
    </source>
</reference>